<gene>
    <name evidence="1" type="ORF">Msi02_47910</name>
</gene>
<name>A0ABQ4GRJ6_9ACTN</name>
<dbReference type="Proteomes" id="UP000660454">
    <property type="component" value="Unassembled WGS sequence"/>
</dbReference>
<organism evidence="1 2">
    <name type="scientific">Microbispora siamensis</name>
    <dbReference type="NCBI Taxonomy" id="564413"/>
    <lineage>
        <taxon>Bacteria</taxon>
        <taxon>Bacillati</taxon>
        <taxon>Actinomycetota</taxon>
        <taxon>Actinomycetes</taxon>
        <taxon>Streptosporangiales</taxon>
        <taxon>Streptosporangiaceae</taxon>
        <taxon>Microbispora</taxon>
    </lineage>
</organism>
<sequence length="60" mass="6442">MNNSPVRAMNDQAPVSEYRHAALVREIIDGFPPLTAEQKARIAVLLRGSAQQPAKASNAA</sequence>
<comment type="caution">
    <text evidence="1">The sequence shown here is derived from an EMBL/GenBank/DDBJ whole genome shotgun (WGS) entry which is preliminary data.</text>
</comment>
<evidence type="ECO:0000313" key="2">
    <source>
        <dbReference type="Proteomes" id="UP000660454"/>
    </source>
</evidence>
<proteinExistence type="predicted"/>
<protein>
    <submittedName>
        <fullName evidence="1">Uncharacterized protein</fullName>
    </submittedName>
</protein>
<reference evidence="1 2" key="1">
    <citation type="submission" date="2021-01" db="EMBL/GenBank/DDBJ databases">
        <title>Whole genome shotgun sequence of Microbispora siamensis NBRC 104113.</title>
        <authorList>
            <person name="Komaki H."/>
            <person name="Tamura T."/>
        </authorList>
    </citation>
    <scope>NUCLEOTIDE SEQUENCE [LARGE SCALE GENOMIC DNA]</scope>
    <source>
        <strain evidence="1 2">NBRC 104113</strain>
    </source>
</reference>
<evidence type="ECO:0000313" key="1">
    <source>
        <dbReference type="EMBL" id="GIH63974.1"/>
    </source>
</evidence>
<accession>A0ABQ4GRJ6</accession>
<dbReference type="EMBL" id="BOOF01000029">
    <property type="protein sequence ID" value="GIH63974.1"/>
    <property type="molecule type" value="Genomic_DNA"/>
</dbReference>
<keyword evidence="2" id="KW-1185">Reference proteome</keyword>